<dbReference type="EMBL" id="FOOT01000002">
    <property type="protein sequence ID" value="SFG50434.1"/>
    <property type="molecule type" value="Genomic_DNA"/>
</dbReference>
<reference evidence="3" key="1">
    <citation type="submission" date="2016-10" db="EMBL/GenBank/DDBJ databases">
        <authorList>
            <person name="Varghese N."/>
            <person name="Submissions S."/>
        </authorList>
    </citation>
    <scope>NUCLEOTIDE SEQUENCE [LARGE SCALE GENOMIC DNA]</scope>
    <source>
        <strain evidence="3">LP51</strain>
    </source>
</reference>
<dbReference type="PANTHER" id="PTHR46018">
    <property type="entry name" value="ZINC PHOSPHODIESTERASE ELAC PROTEIN 1"/>
    <property type="match status" value="1"/>
</dbReference>
<protein>
    <submittedName>
        <fullName evidence="2">Metallo-beta-lactamase superfamily protein</fullName>
    </submittedName>
</protein>
<proteinExistence type="predicted"/>
<organism evidence="2 3">
    <name type="scientific">Pontibacter chinhatensis</name>
    <dbReference type="NCBI Taxonomy" id="1436961"/>
    <lineage>
        <taxon>Bacteria</taxon>
        <taxon>Pseudomonadati</taxon>
        <taxon>Bacteroidota</taxon>
        <taxon>Cytophagia</taxon>
        <taxon>Cytophagales</taxon>
        <taxon>Hymenobacteraceae</taxon>
        <taxon>Pontibacter</taxon>
    </lineage>
</organism>
<dbReference type="SUPFAM" id="SSF56281">
    <property type="entry name" value="Metallo-hydrolase/oxidoreductase"/>
    <property type="match status" value="1"/>
</dbReference>
<dbReference type="SMART" id="SM00849">
    <property type="entry name" value="Lactamase_B"/>
    <property type="match status" value="1"/>
</dbReference>
<dbReference type="InterPro" id="IPR001279">
    <property type="entry name" value="Metallo-B-lactamas"/>
</dbReference>
<dbReference type="Gene3D" id="3.60.15.10">
    <property type="entry name" value="Ribonuclease Z/Hydroxyacylglutathione hydrolase-like"/>
    <property type="match status" value="1"/>
</dbReference>
<dbReference type="STRING" id="1436961.SAMN05421739_102718"/>
<evidence type="ECO:0000313" key="3">
    <source>
        <dbReference type="Proteomes" id="UP000198724"/>
    </source>
</evidence>
<dbReference type="PANTHER" id="PTHR46018:SF2">
    <property type="entry name" value="ZINC PHOSPHODIESTERASE ELAC PROTEIN 1"/>
    <property type="match status" value="1"/>
</dbReference>
<evidence type="ECO:0000313" key="2">
    <source>
        <dbReference type="EMBL" id="SFG50434.1"/>
    </source>
</evidence>
<dbReference type="Proteomes" id="UP000198724">
    <property type="component" value="Unassembled WGS sequence"/>
</dbReference>
<dbReference type="InterPro" id="IPR036866">
    <property type="entry name" value="RibonucZ/Hydroxyglut_hydro"/>
</dbReference>
<dbReference type="GO" id="GO:0042781">
    <property type="term" value="F:3'-tRNA processing endoribonuclease activity"/>
    <property type="evidence" value="ECO:0007669"/>
    <property type="project" value="TreeGrafter"/>
</dbReference>
<evidence type="ECO:0000259" key="1">
    <source>
        <dbReference type="SMART" id="SM00849"/>
    </source>
</evidence>
<accession>A0A1I2SC74</accession>
<keyword evidence="3" id="KW-1185">Reference proteome</keyword>
<gene>
    <name evidence="2" type="ORF">SAMN05421739_102718</name>
</gene>
<dbReference type="RefSeq" id="WP_092100197.1">
    <property type="nucleotide sequence ID" value="NZ_FOOT01000002.1"/>
</dbReference>
<sequence>MDIKFLGTGGAFDTEYLNSAAVLNFRGIHLLIDCGFTVFPALVQKNLVQKVSHIIITHLHNDHCGSLANLLLYKSIVEKAPKPVIFYPSEQFKQQLYLFLEIQVKDPDKYAEFVPLENFEGIACVDTYGKHSEGLQTYAYIFEEGDERYVYSGDLGKPEALFDRLERMAQKRTCVFHDITFNPENTGHTYYKKLLPYLNGVDMFGYHCDPTQSPLDNPIRLVFFQKEMMA</sequence>
<name>A0A1I2SC74_9BACT</name>
<dbReference type="AlphaFoldDB" id="A0A1I2SC74"/>
<dbReference type="Pfam" id="PF23023">
    <property type="entry name" value="Anti-Pycsar_Apyc1"/>
    <property type="match status" value="1"/>
</dbReference>
<dbReference type="OrthoDB" id="9800940at2"/>
<feature type="domain" description="Metallo-beta-lactamase" evidence="1">
    <location>
        <begin position="16"/>
        <end position="207"/>
    </location>
</feature>